<protein>
    <submittedName>
        <fullName evidence="1">Uncharacterized protein</fullName>
    </submittedName>
</protein>
<reference evidence="1" key="1">
    <citation type="journal article" date="2018" name="Nat. Plants">
        <title>Whole-genome landscape of Medicago truncatula symbiotic genes.</title>
        <authorList>
            <person name="Pecrix Y."/>
            <person name="Gamas P."/>
            <person name="Carrere S."/>
        </authorList>
    </citation>
    <scope>NUCLEOTIDE SEQUENCE</scope>
    <source>
        <tissue evidence="1">Leaves</tissue>
    </source>
</reference>
<accession>A0A396IWC9</accession>
<dbReference type="Proteomes" id="UP000265566">
    <property type="component" value="Chromosome 3"/>
</dbReference>
<dbReference type="Gramene" id="rna16651">
    <property type="protein sequence ID" value="RHN68315.1"/>
    <property type="gene ID" value="gene16651"/>
</dbReference>
<name>A0A396IWC9_MEDTR</name>
<evidence type="ECO:0000313" key="1">
    <source>
        <dbReference type="EMBL" id="RHN68315.1"/>
    </source>
</evidence>
<comment type="caution">
    <text evidence="1">The sequence shown here is derived from an EMBL/GenBank/DDBJ whole genome shotgun (WGS) entry which is preliminary data.</text>
</comment>
<sequence>MLDLFLIHMLNSLSKSTTRCNIFASYVGHLMLQRSLKDLQICLLDTTQICRAF</sequence>
<dbReference type="AlphaFoldDB" id="A0A396IWC9"/>
<gene>
    <name evidence="1" type="ORF">MtrunA17_Chr3g0112571</name>
</gene>
<organism evidence="1">
    <name type="scientific">Medicago truncatula</name>
    <name type="common">Barrel medic</name>
    <name type="synonym">Medicago tribuloides</name>
    <dbReference type="NCBI Taxonomy" id="3880"/>
    <lineage>
        <taxon>Eukaryota</taxon>
        <taxon>Viridiplantae</taxon>
        <taxon>Streptophyta</taxon>
        <taxon>Embryophyta</taxon>
        <taxon>Tracheophyta</taxon>
        <taxon>Spermatophyta</taxon>
        <taxon>Magnoliopsida</taxon>
        <taxon>eudicotyledons</taxon>
        <taxon>Gunneridae</taxon>
        <taxon>Pentapetalae</taxon>
        <taxon>rosids</taxon>
        <taxon>fabids</taxon>
        <taxon>Fabales</taxon>
        <taxon>Fabaceae</taxon>
        <taxon>Papilionoideae</taxon>
        <taxon>50 kb inversion clade</taxon>
        <taxon>NPAAA clade</taxon>
        <taxon>Hologalegina</taxon>
        <taxon>IRL clade</taxon>
        <taxon>Trifolieae</taxon>
        <taxon>Medicago</taxon>
    </lineage>
</organism>
<dbReference type="EMBL" id="PSQE01000003">
    <property type="protein sequence ID" value="RHN68315.1"/>
    <property type="molecule type" value="Genomic_DNA"/>
</dbReference>
<proteinExistence type="predicted"/>